<dbReference type="GO" id="GO:0005886">
    <property type="term" value="C:plasma membrane"/>
    <property type="evidence" value="ECO:0007669"/>
    <property type="project" value="UniProtKB-SubCell"/>
</dbReference>
<protein>
    <submittedName>
        <fullName evidence="8">PspC domain-containing protein</fullName>
    </submittedName>
</protein>
<evidence type="ECO:0000256" key="3">
    <source>
        <dbReference type="ARBA" id="ARBA00022692"/>
    </source>
</evidence>
<dbReference type="AlphaFoldDB" id="A0A432LMS4"/>
<evidence type="ECO:0000313" key="8">
    <source>
        <dbReference type="EMBL" id="RUL60197.1"/>
    </source>
</evidence>
<sequence length="61" mass="6809">MVKKLYRSNDRMLGGVCAGLAEYADMDPTVVRLIYAGLTVFTAFSGVLLYPILWIIMPEKP</sequence>
<dbReference type="Pfam" id="PF04024">
    <property type="entry name" value="PspC"/>
    <property type="match status" value="1"/>
</dbReference>
<evidence type="ECO:0000256" key="2">
    <source>
        <dbReference type="ARBA" id="ARBA00022475"/>
    </source>
</evidence>
<dbReference type="PANTHER" id="PTHR33885">
    <property type="entry name" value="PHAGE SHOCK PROTEIN C"/>
    <property type="match status" value="1"/>
</dbReference>
<proteinExistence type="predicted"/>
<evidence type="ECO:0000256" key="4">
    <source>
        <dbReference type="ARBA" id="ARBA00022989"/>
    </source>
</evidence>
<keyword evidence="4 6" id="KW-1133">Transmembrane helix</keyword>
<comment type="subcellular location">
    <subcellularLocation>
        <location evidence="1">Cell membrane</location>
        <topology evidence="1">Single-pass membrane protein</topology>
    </subcellularLocation>
</comment>
<keyword evidence="9" id="KW-1185">Reference proteome</keyword>
<keyword evidence="3 6" id="KW-0812">Transmembrane</keyword>
<dbReference type="Proteomes" id="UP000278983">
    <property type="component" value="Unassembled WGS sequence"/>
</dbReference>
<reference evidence="8 9" key="1">
    <citation type="submission" date="2018-12" db="EMBL/GenBank/DDBJ databases">
        <title>Genome sequencing of Prevotella sp. KCOM 3155 (= JS262).</title>
        <authorList>
            <person name="Kook J.-K."/>
            <person name="Park S.-N."/>
            <person name="Lim Y.K."/>
        </authorList>
    </citation>
    <scope>NUCLEOTIDE SEQUENCE [LARGE SCALE GENOMIC DNA]</scope>
    <source>
        <strain evidence="8 9">KCOM 3155</strain>
    </source>
</reference>
<accession>A0A432LMS4</accession>
<evidence type="ECO:0000256" key="6">
    <source>
        <dbReference type="SAM" id="Phobius"/>
    </source>
</evidence>
<evidence type="ECO:0000259" key="7">
    <source>
        <dbReference type="Pfam" id="PF04024"/>
    </source>
</evidence>
<dbReference type="OrthoDB" id="5772680at2"/>
<dbReference type="PANTHER" id="PTHR33885:SF3">
    <property type="entry name" value="PHAGE SHOCK PROTEIN C"/>
    <property type="match status" value="1"/>
</dbReference>
<keyword evidence="5 6" id="KW-0472">Membrane</keyword>
<dbReference type="EMBL" id="RYYU01000001">
    <property type="protein sequence ID" value="RUL60197.1"/>
    <property type="molecule type" value="Genomic_DNA"/>
</dbReference>
<dbReference type="RefSeq" id="WP_126679289.1">
    <property type="nucleotide sequence ID" value="NZ_CAUTIM010000002.1"/>
</dbReference>
<feature type="transmembrane region" description="Helical" evidence="6">
    <location>
        <begin position="34"/>
        <end position="56"/>
    </location>
</feature>
<comment type="caution">
    <text evidence="8">The sequence shown here is derived from an EMBL/GenBank/DDBJ whole genome shotgun (WGS) entry which is preliminary data.</text>
</comment>
<dbReference type="InterPro" id="IPR007168">
    <property type="entry name" value="Phageshock_PspC_N"/>
</dbReference>
<evidence type="ECO:0000256" key="1">
    <source>
        <dbReference type="ARBA" id="ARBA00004162"/>
    </source>
</evidence>
<name>A0A432LMS4_9BACT</name>
<feature type="domain" description="Phage shock protein PspC N-terminal" evidence="7">
    <location>
        <begin position="3"/>
        <end position="60"/>
    </location>
</feature>
<keyword evidence="2" id="KW-1003">Cell membrane</keyword>
<evidence type="ECO:0000313" key="9">
    <source>
        <dbReference type="Proteomes" id="UP000278983"/>
    </source>
</evidence>
<evidence type="ECO:0000256" key="5">
    <source>
        <dbReference type="ARBA" id="ARBA00023136"/>
    </source>
</evidence>
<dbReference type="InterPro" id="IPR052027">
    <property type="entry name" value="PspC"/>
</dbReference>
<organism evidence="8 9">
    <name type="scientific">Prevotella koreensis</name>
    <dbReference type="NCBI Taxonomy" id="2490854"/>
    <lineage>
        <taxon>Bacteria</taxon>
        <taxon>Pseudomonadati</taxon>
        <taxon>Bacteroidota</taxon>
        <taxon>Bacteroidia</taxon>
        <taxon>Bacteroidales</taxon>
        <taxon>Prevotellaceae</taxon>
        <taxon>Prevotella</taxon>
    </lineage>
</organism>
<gene>
    <name evidence="8" type="ORF">EHV08_10895</name>
</gene>